<name>A0A0K2THN8_LEPSM</name>
<accession>A0A0K2THN8</accession>
<reference evidence="1" key="1">
    <citation type="submission" date="2014-05" db="EMBL/GenBank/DDBJ databases">
        <authorList>
            <person name="Chronopoulou M."/>
        </authorList>
    </citation>
    <scope>NUCLEOTIDE SEQUENCE</scope>
    <source>
        <tissue evidence="1">Whole organism</tissue>
    </source>
</reference>
<proteinExistence type="predicted"/>
<dbReference type="EMBL" id="HACA01008063">
    <property type="protein sequence ID" value="CDW25424.1"/>
    <property type="molecule type" value="Transcribed_RNA"/>
</dbReference>
<dbReference type="AlphaFoldDB" id="A0A0K2THN8"/>
<organism evidence="1">
    <name type="scientific">Lepeophtheirus salmonis</name>
    <name type="common">Salmon louse</name>
    <name type="synonym">Caligus salmonis</name>
    <dbReference type="NCBI Taxonomy" id="72036"/>
    <lineage>
        <taxon>Eukaryota</taxon>
        <taxon>Metazoa</taxon>
        <taxon>Ecdysozoa</taxon>
        <taxon>Arthropoda</taxon>
        <taxon>Crustacea</taxon>
        <taxon>Multicrustacea</taxon>
        <taxon>Hexanauplia</taxon>
        <taxon>Copepoda</taxon>
        <taxon>Siphonostomatoida</taxon>
        <taxon>Caligidae</taxon>
        <taxon>Lepeophtheirus</taxon>
    </lineage>
</organism>
<protein>
    <submittedName>
        <fullName evidence="1">Uncharacterized protein</fullName>
    </submittedName>
</protein>
<sequence>MCGLRNSSKLDKISIFLRLFVSPDFLQKIWSTSMEELIHFCKSFSQVVRNTAFNAQIIYEHLVYYISLTRFFTKPLDGGVKESSPV</sequence>
<evidence type="ECO:0000313" key="1">
    <source>
        <dbReference type="EMBL" id="CDW25424.1"/>
    </source>
</evidence>